<keyword evidence="2" id="KW-1185">Reference proteome</keyword>
<dbReference type="EMBL" id="JBEPME010000004">
    <property type="protein sequence ID" value="MET3657885.1"/>
    <property type="molecule type" value="Genomic_DNA"/>
</dbReference>
<comment type="caution">
    <text evidence="1">The sequence shown here is derived from an EMBL/GenBank/DDBJ whole genome shotgun (WGS) entry which is preliminary data.</text>
</comment>
<gene>
    <name evidence="1" type="ORF">ABIC55_002982</name>
</gene>
<organism evidence="1 2">
    <name type="scientific">Sporosarcina psychrophila</name>
    <name type="common">Bacillus psychrophilus</name>
    <dbReference type="NCBI Taxonomy" id="1476"/>
    <lineage>
        <taxon>Bacteria</taxon>
        <taxon>Bacillati</taxon>
        <taxon>Bacillota</taxon>
        <taxon>Bacilli</taxon>
        <taxon>Bacillales</taxon>
        <taxon>Caryophanaceae</taxon>
        <taxon>Sporosarcina</taxon>
    </lineage>
</organism>
<accession>A0ABV2K9X6</accession>
<name>A0ABV2K9X6_SPOPS</name>
<dbReference type="Proteomes" id="UP001549104">
    <property type="component" value="Unassembled WGS sequence"/>
</dbReference>
<evidence type="ECO:0000313" key="1">
    <source>
        <dbReference type="EMBL" id="MET3657885.1"/>
    </source>
</evidence>
<protein>
    <submittedName>
        <fullName evidence="1">Uncharacterized protein</fullName>
    </submittedName>
</protein>
<evidence type="ECO:0000313" key="2">
    <source>
        <dbReference type="Proteomes" id="UP001549104"/>
    </source>
</evidence>
<sequence length="48" mass="5811">MKSKMQQLHEKLIAKGITVHLINNFRHKKTDRHWNVNRQLLNYLVTTL</sequence>
<reference evidence="1 2" key="1">
    <citation type="submission" date="2024-06" db="EMBL/GenBank/DDBJ databases">
        <title>Sorghum-associated microbial communities from plants grown in Nebraska, USA.</title>
        <authorList>
            <person name="Schachtman D."/>
        </authorList>
    </citation>
    <scope>NUCLEOTIDE SEQUENCE [LARGE SCALE GENOMIC DNA]</scope>
    <source>
        <strain evidence="1 2">1288</strain>
    </source>
</reference>
<proteinExistence type="predicted"/>